<organism evidence="1 2">
    <name type="scientific">Piedraia hortae CBS 480.64</name>
    <dbReference type="NCBI Taxonomy" id="1314780"/>
    <lineage>
        <taxon>Eukaryota</taxon>
        <taxon>Fungi</taxon>
        <taxon>Dikarya</taxon>
        <taxon>Ascomycota</taxon>
        <taxon>Pezizomycotina</taxon>
        <taxon>Dothideomycetes</taxon>
        <taxon>Dothideomycetidae</taxon>
        <taxon>Capnodiales</taxon>
        <taxon>Piedraiaceae</taxon>
        <taxon>Piedraia</taxon>
    </lineage>
</organism>
<name>A0A6A7BUD1_9PEZI</name>
<dbReference type="OrthoDB" id="5544375at2759"/>
<sequence length="198" mass="22289">MGNSVSTAVPSYASAQGITLSHALFDSLQRSPENDRTRAYTTELHAKQRLRTHLEQVRDTQAEKIDSIVSYLTGSESSSTAPELVPPEAAEPTGLFAHLRSPFYHDDAALQGKPVLTPEKRDSLSSKDAMMELEQLKSKLLERKSKSQDPEVEKTRDALVRCLRTHDRRPLDCWEEVEAFKKQVARLERGFVERRIGG</sequence>
<dbReference type="Pfam" id="PF07956">
    <property type="entry name" value="DUF1690"/>
    <property type="match status" value="1"/>
</dbReference>
<evidence type="ECO:0008006" key="3">
    <source>
        <dbReference type="Google" id="ProtNLM"/>
    </source>
</evidence>
<gene>
    <name evidence="1" type="ORF">K470DRAFT_278189</name>
</gene>
<dbReference type="AlphaFoldDB" id="A0A6A7BUD1"/>
<evidence type="ECO:0000313" key="1">
    <source>
        <dbReference type="EMBL" id="KAF2858804.1"/>
    </source>
</evidence>
<dbReference type="EMBL" id="MU006002">
    <property type="protein sequence ID" value="KAF2858804.1"/>
    <property type="molecule type" value="Genomic_DNA"/>
</dbReference>
<dbReference type="Proteomes" id="UP000799421">
    <property type="component" value="Unassembled WGS sequence"/>
</dbReference>
<accession>A0A6A7BUD1</accession>
<reference evidence="1" key="1">
    <citation type="journal article" date="2020" name="Stud. Mycol.">
        <title>101 Dothideomycetes genomes: a test case for predicting lifestyles and emergence of pathogens.</title>
        <authorList>
            <person name="Haridas S."/>
            <person name="Albert R."/>
            <person name="Binder M."/>
            <person name="Bloem J."/>
            <person name="Labutti K."/>
            <person name="Salamov A."/>
            <person name="Andreopoulos B."/>
            <person name="Baker S."/>
            <person name="Barry K."/>
            <person name="Bills G."/>
            <person name="Bluhm B."/>
            <person name="Cannon C."/>
            <person name="Castanera R."/>
            <person name="Culley D."/>
            <person name="Daum C."/>
            <person name="Ezra D."/>
            <person name="Gonzalez J."/>
            <person name="Henrissat B."/>
            <person name="Kuo A."/>
            <person name="Liang C."/>
            <person name="Lipzen A."/>
            <person name="Lutzoni F."/>
            <person name="Magnuson J."/>
            <person name="Mondo S."/>
            <person name="Nolan M."/>
            <person name="Ohm R."/>
            <person name="Pangilinan J."/>
            <person name="Park H.-J."/>
            <person name="Ramirez L."/>
            <person name="Alfaro M."/>
            <person name="Sun H."/>
            <person name="Tritt A."/>
            <person name="Yoshinaga Y."/>
            <person name="Zwiers L.-H."/>
            <person name="Turgeon B."/>
            <person name="Goodwin S."/>
            <person name="Spatafora J."/>
            <person name="Crous P."/>
            <person name="Grigoriev I."/>
        </authorList>
    </citation>
    <scope>NUCLEOTIDE SEQUENCE</scope>
    <source>
        <strain evidence="1">CBS 480.64</strain>
    </source>
</reference>
<proteinExistence type="predicted"/>
<keyword evidence="2" id="KW-1185">Reference proteome</keyword>
<protein>
    <recommendedName>
        <fullName evidence="3">DUF1690-domain-containing protein</fullName>
    </recommendedName>
</protein>
<evidence type="ECO:0000313" key="2">
    <source>
        <dbReference type="Proteomes" id="UP000799421"/>
    </source>
</evidence>
<dbReference type="InterPro" id="IPR012471">
    <property type="entry name" value="DUF1690"/>
</dbReference>